<dbReference type="GO" id="GO:0009409">
    <property type="term" value="P:response to cold"/>
    <property type="evidence" value="ECO:0007669"/>
    <property type="project" value="Ensembl"/>
</dbReference>
<keyword evidence="20" id="KW-1185">Reference proteome</keyword>
<feature type="domain" description="Acyl-CoA dehydrogenase/oxidase C-terminal" evidence="17">
    <location>
        <begin position="254"/>
        <end position="385"/>
    </location>
</feature>
<dbReference type="GO" id="GO:0050660">
    <property type="term" value="F:flavin adenine dinucleotide binding"/>
    <property type="evidence" value="ECO:0007669"/>
    <property type="project" value="InterPro"/>
</dbReference>
<accession>A0A8C4VQH2</accession>
<evidence type="ECO:0000313" key="20">
    <source>
        <dbReference type="Proteomes" id="UP000694390"/>
    </source>
</evidence>
<dbReference type="FunFam" id="1.20.140.10:FF:000011">
    <property type="entry name" value="Medium-chain specific acyl-CoA dehydrogenase, mitochondrial"/>
    <property type="match status" value="1"/>
</dbReference>
<dbReference type="InterPro" id="IPR036250">
    <property type="entry name" value="AcylCo_DH-like_C"/>
</dbReference>
<dbReference type="GO" id="GO:0005978">
    <property type="term" value="P:glycogen biosynthetic process"/>
    <property type="evidence" value="ECO:0007669"/>
    <property type="project" value="Ensembl"/>
</dbReference>
<evidence type="ECO:0000256" key="7">
    <source>
        <dbReference type="ARBA" id="ARBA00023002"/>
    </source>
</evidence>
<keyword evidence="5" id="KW-0285">Flavoprotein</keyword>
<comment type="cofactor">
    <cofactor evidence="1">
        <name>FAD</name>
        <dbReference type="ChEBI" id="CHEBI:57692"/>
    </cofactor>
</comment>
<feature type="domain" description="Acyl-CoA dehydrogenase/oxidase N-terminal" evidence="18">
    <location>
        <begin position="46"/>
        <end position="155"/>
    </location>
</feature>
<reference evidence="19" key="2">
    <citation type="submission" date="2025-09" db="UniProtKB">
        <authorList>
            <consortium name="Ensembl"/>
        </authorList>
    </citation>
    <scope>IDENTIFICATION</scope>
</reference>
<comment type="function">
    <text evidence="8">Medium-chain specific acyl-CoA dehydrogenase is one of the acyl-CoA dehydrogenases that catalyze the first step of mitochondrial fatty acid beta-oxidation, an aerobic process breaking down fatty acids into acetyl-CoA and allowing the production of energy from fats. The first step of fatty acid beta-oxidation consists in the removal of one hydrogen from C-2 and C-3 of the straight-chain fatty acyl-CoA thioester, resulting in the formation of trans-2-enoyl-CoA. Electron transfer flavoprotein (ETF) is the electron acceptor that transfers electrons to the main mitochondrial respiratory chain via ETF-ubiquinone oxidoreductase (ETF dehydrogenase). Among the different mitochondrial acyl-CoA dehydrogenases, medium-chain specific acyl-CoA dehydrogenase acts specifically on acyl-CoAs with saturated 6 to 12 carbons long primary chains.</text>
</comment>
<comment type="catalytic activity">
    <reaction evidence="16">
        <text>hexanoyl-CoA + oxidized [electron-transfer flavoprotein] + H(+) = (2E)-hexenoyl-CoA + reduced [electron-transfer flavoprotein]</text>
        <dbReference type="Rhea" id="RHEA:43464"/>
        <dbReference type="Rhea" id="RHEA-COMP:10685"/>
        <dbReference type="Rhea" id="RHEA-COMP:10686"/>
        <dbReference type="ChEBI" id="CHEBI:15378"/>
        <dbReference type="ChEBI" id="CHEBI:57692"/>
        <dbReference type="ChEBI" id="CHEBI:58307"/>
        <dbReference type="ChEBI" id="CHEBI:62077"/>
        <dbReference type="ChEBI" id="CHEBI:62620"/>
    </reaction>
    <physiologicalReaction direction="left-to-right" evidence="16">
        <dbReference type="Rhea" id="RHEA:43465"/>
    </physiologicalReaction>
</comment>
<reference evidence="19" key="1">
    <citation type="submission" date="2025-08" db="UniProtKB">
        <authorList>
            <consortium name="Ensembl"/>
        </authorList>
    </citation>
    <scope>IDENTIFICATION</scope>
</reference>
<evidence type="ECO:0000256" key="2">
    <source>
        <dbReference type="ARBA" id="ARBA00005198"/>
    </source>
</evidence>
<keyword evidence="6" id="KW-0274">FAD</keyword>
<organism evidence="19 20">
    <name type="scientific">Gopherus evgoodei</name>
    <name type="common">Goodes thornscrub tortoise</name>
    <dbReference type="NCBI Taxonomy" id="1825980"/>
    <lineage>
        <taxon>Eukaryota</taxon>
        <taxon>Metazoa</taxon>
        <taxon>Chordata</taxon>
        <taxon>Craniata</taxon>
        <taxon>Vertebrata</taxon>
        <taxon>Euteleostomi</taxon>
        <taxon>Archelosauria</taxon>
        <taxon>Testudinata</taxon>
        <taxon>Testudines</taxon>
        <taxon>Cryptodira</taxon>
        <taxon>Durocryptodira</taxon>
        <taxon>Testudinoidea</taxon>
        <taxon>Testudinidae</taxon>
        <taxon>Gopherus</taxon>
    </lineage>
</organism>
<comment type="catalytic activity">
    <reaction evidence="12">
        <text>a medium-chain 2,3-saturated fatty acyl-CoA + oxidized [electron-transfer flavoprotein] + H(+) = a medium-chain (2E)-enoyl-CoA + reduced [electron-transfer flavoprotein]</text>
        <dbReference type="Rhea" id="RHEA:14477"/>
        <dbReference type="Rhea" id="RHEA-COMP:10685"/>
        <dbReference type="Rhea" id="RHEA-COMP:10686"/>
        <dbReference type="ChEBI" id="CHEBI:15378"/>
        <dbReference type="ChEBI" id="CHEBI:57692"/>
        <dbReference type="ChEBI" id="CHEBI:58307"/>
        <dbReference type="ChEBI" id="CHEBI:83723"/>
        <dbReference type="ChEBI" id="CHEBI:83726"/>
        <dbReference type="EC" id="1.3.8.7"/>
    </reaction>
    <physiologicalReaction direction="left-to-right" evidence="12">
        <dbReference type="Rhea" id="RHEA:14478"/>
    </physiologicalReaction>
</comment>
<dbReference type="GO" id="GO:0030424">
    <property type="term" value="C:axon"/>
    <property type="evidence" value="ECO:0007669"/>
    <property type="project" value="Ensembl"/>
</dbReference>
<comment type="pathway">
    <text evidence="2">Lipid metabolism; mitochondrial fatty acid beta-oxidation.</text>
</comment>
<comment type="similarity">
    <text evidence="3">Belongs to the acyl-CoA dehydrogenase family.</text>
</comment>
<dbReference type="Pfam" id="PF02771">
    <property type="entry name" value="Acyl-CoA_dh_N"/>
    <property type="match status" value="1"/>
</dbReference>
<comment type="catalytic activity">
    <reaction evidence="10">
        <text>dodecanoyl-CoA + oxidized [electron-transfer flavoprotein] + H(+) = (2E)-dodecenoyl-CoA + reduced [electron-transfer flavoprotein]</text>
        <dbReference type="Rhea" id="RHEA:47296"/>
        <dbReference type="Rhea" id="RHEA-COMP:10685"/>
        <dbReference type="Rhea" id="RHEA-COMP:10686"/>
        <dbReference type="ChEBI" id="CHEBI:15378"/>
        <dbReference type="ChEBI" id="CHEBI:57330"/>
        <dbReference type="ChEBI" id="CHEBI:57375"/>
        <dbReference type="ChEBI" id="CHEBI:57692"/>
        <dbReference type="ChEBI" id="CHEBI:58307"/>
    </reaction>
    <physiologicalReaction direction="left-to-right" evidence="10">
        <dbReference type="Rhea" id="RHEA:47297"/>
    </physiologicalReaction>
</comment>
<evidence type="ECO:0000256" key="9">
    <source>
        <dbReference type="ARBA" id="ARBA00047546"/>
    </source>
</evidence>
<proteinExistence type="inferred from homology"/>
<dbReference type="GeneTree" id="ENSGT00940000158429"/>
<dbReference type="PROSITE" id="PS00072">
    <property type="entry name" value="ACYL_COA_DH_1"/>
    <property type="match status" value="1"/>
</dbReference>
<evidence type="ECO:0000256" key="15">
    <source>
        <dbReference type="ARBA" id="ARBA00049038"/>
    </source>
</evidence>
<evidence type="ECO:0000256" key="4">
    <source>
        <dbReference type="ARBA" id="ARBA00019125"/>
    </source>
</evidence>
<sequence length="390" mass="42562">PGDLPAPTLLRRAPRHGWGRGTYPAASALESLVEFVTKMVYFLELSDEQKEFQATARKFAREEIIPVAAQYDKTGEYPVPLIKRAWELGLMNSHIPESCGGLGLGTFEACLITEELAYGCTGVQTAIEGNSLGQMPVIIAGNEQQQKKYLGRMTEEPLMCAYCVTEPGAGSDVAGIKTRAEKKGDEYVINGQKMWITNGGKANWYFLLARSNPDLKAPASKAFTGFIVEADSPGIQIGRKEMNMGQRCSDTEGVGFKIAMGAFDKTRPPVAAGAVGLAQRALDEATRYALERKTFGKPIIEHQAVSFMLAEMAMKVELARLACQRAAWEIDVGRRNTYFASIAKAFAGDIANQLASDAVQIFGGNGFNSEYPVEKLMRDAKIYQVSKTNN</sequence>
<dbReference type="GO" id="GO:0005759">
    <property type="term" value="C:mitochondrial matrix"/>
    <property type="evidence" value="ECO:0007669"/>
    <property type="project" value="Ensembl"/>
</dbReference>
<dbReference type="GO" id="GO:0055007">
    <property type="term" value="P:cardiac muscle cell differentiation"/>
    <property type="evidence" value="ECO:0007669"/>
    <property type="project" value="Ensembl"/>
</dbReference>
<evidence type="ECO:0000259" key="17">
    <source>
        <dbReference type="Pfam" id="PF00441"/>
    </source>
</evidence>
<evidence type="ECO:0000256" key="12">
    <source>
        <dbReference type="ARBA" id="ARBA00048063"/>
    </source>
</evidence>
<dbReference type="Proteomes" id="UP000694390">
    <property type="component" value="Unassembled WGS sequence"/>
</dbReference>
<dbReference type="PIRSF" id="PIRSF016578">
    <property type="entry name" value="HsaA"/>
    <property type="match status" value="1"/>
</dbReference>
<dbReference type="Gene3D" id="1.20.140.10">
    <property type="entry name" value="Butyryl-CoA Dehydrogenase, subunit A, domain 3"/>
    <property type="match status" value="1"/>
</dbReference>
<dbReference type="OrthoDB" id="434771at2759"/>
<dbReference type="InterPro" id="IPR013786">
    <property type="entry name" value="AcylCoA_DH/ox_N"/>
</dbReference>
<dbReference type="FunFam" id="1.10.540.10:FF:000010">
    <property type="entry name" value="Medium-chain specific acyl-CoA dehydrogenase, mitochondrial"/>
    <property type="match status" value="1"/>
</dbReference>
<evidence type="ECO:0000256" key="13">
    <source>
        <dbReference type="ARBA" id="ARBA00048499"/>
    </source>
</evidence>
<dbReference type="SUPFAM" id="SSF47203">
    <property type="entry name" value="Acyl-CoA dehydrogenase C-terminal domain-like"/>
    <property type="match status" value="1"/>
</dbReference>
<dbReference type="InterPro" id="IPR009100">
    <property type="entry name" value="AcylCoA_DH/oxidase_NM_dom_sf"/>
</dbReference>
<dbReference type="InterPro" id="IPR037069">
    <property type="entry name" value="AcylCoA_DH/ox_N_sf"/>
</dbReference>
<comment type="catalytic activity">
    <reaction evidence="11">
        <text>oxidized [electron-transfer flavoprotein] + hexadecanoyl-CoA + H(+) = (2E)-hexadecenoyl-CoA + reduced [electron-transfer flavoprotein]</text>
        <dbReference type="Rhea" id="RHEA:43448"/>
        <dbReference type="Rhea" id="RHEA-COMP:10685"/>
        <dbReference type="Rhea" id="RHEA-COMP:10686"/>
        <dbReference type="ChEBI" id="CHEBI:15378"/>
        <dbReference type="ChEBI" id="CHEBI:57379"/>
        <dbReference type="ChEBI" id="CHEBI:57692"/>
        <dbReference type="ChEBI" id="CHEBI:58307"/>
        <dbReference type="ChEBI" id="CHEBI:61526"/>
    </reaction>
    <physiologicalReaction direction="left-to-right" evidence="11">
        <dbReference type="Rhea" id="RHEA:43449"/>
    </physiologicalReaction>
</comment>
<dbReference type="PANTHER" id="PTHR48083:SF2">
    <property type="entry name" value="MEDIUM-CHAIN SPECIFIC ACYL-COA DEHYDROGENASE, MITOCHONDRIAL"/>
    <property type="match status" value="1"/>
</dbReference>
<evidence type="ECO:0000256" key="5">
    <source>
        <dbReference type="ARBA" id="ARBA00022630"/>
    </source>
</evidence>
<comment type="catalytic activity">
    <reaction evidence="14">
        <text>octanoyl-CoA + oxidized [electron-transfer flavoprotein] + H(+) = (2E)-octenoyl-CoA + reduced [electron-transfer flavoprotein]</text>
        <dbReference type="Rhea" id="RHEA:48180"/>
        <dbReference type="Rhea" id="RHEA-COMP:10685"/>
        <dbReference type="Rhea" id="RHEA-COMP:10686"/>
        <dbReference type="ChEBI" id="CHEBI:15378"/>
        <dbReference type="ChEBI" id="CHEBI:57386"/>
        <dbReference type="ChEBI" id="CHEBI:57692"/>
        <dbReference type="ChEBI" id="CHEBI:58307"/>
        <dbReference type="ChEBI" id="CHEBI:62242"/>
    </reaction>
    <physiologicalReaction direction="left-to-right" evidence="14">
        <dbReference type="Rhea" id="RHEA:48181"/>
    </physiologicalReaction>
</comment>
<evidence type="ECO:0000256" key="8">
    <source>
        <dbReference type="ARBA" id="ARBA00045900"/>
    </source>
</evidence>
<protein>
    <recommendedName>
        <fullName evidence="4">Medium-chain specific acyl-CoA dehydrogenase, mitochondrial</fullName>
    </recommendedName>
</protein>
<dbReference type="GO" id="GO:0033539">
    <property type="term" value="P:fatty acid beta-oxidation using acyl-CoA dehydrogenase"/>
    <property type="evidence" value="ECO:0007669"/>
    <property type="project" value="Ensembl"/>
</dbReference>
<dbReference type="SUPFAM" id="SSF56645">
    <property type="entry name" value="Acyl-CoA dehydrogenase NM domain-like"/>
    <property type="match status" value="1"/>
</dbReference>
<evidence type="ECO:0000256" key="1">
    <source>
        <dbReference type="ARBA" id="ARBA00001974"/>
    </source>
</evidence>
<dbReference type="PANTHER" id="PTHR48083">
    <property type="entry name" value="MEDIUM-CHAIN SPECIFIC ACYL-COA DEHYDROGENASE, MITOCHONDRIAL-RELATED"/>
    <property type="match status" value="1"/>
</dbReference>
<dbReference type="GO" id="GO:0001889">
    <property type="term" value="P:liver development"/>
    <property type="evidence" value="ECO:0007669"/>
    <property type="project" value="Ensembl"/>
</dbReference>
<evidence type="ECO:0000256" key="10">
    <source>
        <dbReference type="ARBA" id="ARBA00047893"/>
    </source>
</evidence>
<dbReference type="GO" id="GO:0019254">
    <property type="term" value="P:carnitine metabolic process, CoA-linked"/>
    <property type="evidence" value="ECO:0007669"/>
    <property type="project" value="Ensembl"/>
</dbReference>
<name>A0A8C4VQH2_9SAUR</name>
<dbReference type="AlphaFoldDB" id="A0A8C4VQH2"/>
<gene>
    <name evidence="19" type="primary">ACADM</name>
</gene>
<dbReference type="FunFam" id="2.40.110.10:FF:000043">
    <property type="entry name" value="Acyl CoA DeHydrogenase"/>
    <property type="match status" value="1"/>
</dbReference>
<keyword evidence="7" id="KW-0560">Oxidoreductase</keyword>
<dbReference type="Gene3D" id="2.40.110.10">
    <property type="entry name" value="Butyryl-CoA Dehydrogenase, subunit A, domain 2"/>
    <property type="match status" value="1"/>
</dbReference>
<dbReference type="Gene3D" id="1.10.540.10">
    <property type="entry name" value="Acyl-CoA dehydrogenase/oxidase, N-terminal domain"/>
    <property type="match status" value="1"/>
</dbReference>
<dbReference type="PROSITE" id="PS00073">
    <property type="entry name" value="ACYL_COA_DH_2"/>
    <property type="match status" value="1"/>
</dbReference>
<dbReference type="GO" id="GO:0009791">
    <property type="term" value="P:post-embryonic development"/>
    <property type="evidence" value="ECO:0007669"/>
    <property type="project" value="Ensembl"/>
</dbReference>
<evidence type="ECO:0000256" key="6">
    <source>
        <dbReference type="ARBA" id="ARBA00022827"/>
    </source>
</evidence>
<dbReference type="GO" id="GO:0042802">
    <property type="term" value="F:identical protein binding"/>
    <property type="evidence" value="ECO:0007669"/>
    <property type="project" value="Ensembl"/>
</dbReference>
<dbReference type="GO" id="GO:0045329">
    <property type="term" value="P:carnitine biosynthetic process"/>
    <property type="evidence" value="ECO:0007669"/>
    <property type="project" value="Ensembl"/>
</dbReference>
<comment type="catalytic activity">
    <reaction evidence="9">
        <text>decanoyl-CoA + oxidized [electron-transfer flavoprotein] + H(+) = (2E)-decenoyl-CoA + reduced [electron-transfer flavoprotein]</text>
        <dbReference type="Rhea" id="RHEA:48176"/>
        <dbReference type="Rhea" id="RHEA-COMP:10685"/>
        <dbReference type="Rhea" id="RHEA-COMP:10686"/>
        <dbReference type="ChEBI" id="CHEBI:15378"/>
        <dbReference type="ChEBI" id="CHEBI:57692"/>
        <dbReference type="ChEBI" id="CHEBI:58307"/>
        <dbReference type="ChEBI" id="CHEBI:61406"/>
        <dbReference type="ChEBI" id="CHEBI:61430"/>
    </reaction>
    <physiologicalReaction direction="left-to-right" evidence="9">
        <dbReference type="Rhea" id="RHEA:48177"/>
    </physiologicalReaction>
</comment>
<dbReference type="Pfam" id="PF00441">
    <property type="entry name" value="Acyl-CoA_dh_1"/>
    <property type="match status" value="1"/>
</dbReference>
<dbReference type="GO" id="GO:0051793">
    <property type="term" value="P:medium-chain fatty acid catabolic process"/>
    <property type="evidence" value="ECO:0007669"/>
    <property type="project" value="Ensembl"/>
</dbReference>
<comment type="catalytic activity">
    <reaction evidence="15">
        <text>tetradecanoyl-CoA + oxidized [electron-transfer flavoprotein] + H(+) = (2E)-tetradecenoyl-CoA + reduced [electron-transfer flavoprotein]</text>
        <dbReference type="Rhea" id="RHEA:47316"/>
        <dbReference type="Rhea" id="RHEA-COMP:10685"/>
        <dbReference type="Rhea" id="RHEA-COMP:10686"/>
        <dbReference type="ChEBI" id="CHEBI:15378"/>
        <dbReference type="ChEBI" id="CHEBI:57385"/>
        <dbReference type="ChEBI" id="CHEBI:57692"/>
        <dbReference type="ChEBI" id="CHEBI:58307"/>
        <dbReference type="ChEBI" id="CHEBI:61405"/>
    </reaction>
    <physiologicalReaction direction="left-to-right" evidence="15">
        <dbReference type="Rhea" id="RHEA:47317"/>
    </physiologicalReaction>
</comment>
<evidence type="ECO:0000259" key="18">
    <source>
        <dbReference type="Pfam" id="PF02771"/>
    </source>
</evidence>
<comment type="catalytic activity">
    <reaction evidence="13">
        <text>pentanoyl-CoA + oxidized [electron-transfer flavoprotein] + H(+) = (2E)-pentenoyl-CoA + reduced [electron-transfer flavoprotein]</text>
        <dbReference type="Rhea" id="RHEA:43456"/>
        <dbReference type="Rhea" id="RHEA-COMP:10685"/>
        <dbReference type="Rhea" id="RHEA-COMP:10686"/>
        <dbReference type="ChEBI" id="CHEBI:15378"/>
        <dbReference type="ChEBI" id="CHEBI:57389"/>
        <dbReference type="ChEBI" id="CHEBI:57692"/>
        <dbReference type="ChEBI" id="CHEBI:58307"/>
        <dbReference type="ChEBI" id="CHEBI:86160"/>
    </reaction>
    <physiologicalReaction direction="left-to-right" evidence="13">
        <dbReference type="Rhea" id="RHEA:43457"/>
    </physiologicalReaction>
</comment>
<evidence type="ECO:0000256" key="11">
    <source>
        <dbReference type="ARBA" id="ARBA00047916"/>
    </source>
</evidence>
<dbReference type="InterPro" id="IPR050741">
    <property type="entry name" value="Acyl-CoA_dehydrogenase"/>
</dbReference>
<dbReference type="GO" id="GO:0042594">
    <property type="term" value="P:response to starvation"/>
    <property type="evidence" value="ECO:0007669"/>
    <property type="project" value="Ensembl"/>
</dbReference>
<evidence type="ECO:0000256" key="3">
    <source>
        <dbReference type="ARBA" id="ARBA00009347"/>
    </source>
</evidence>
<dbReference type="GO" id="GO:0070991">
    <property type="term" value="F:medium-chain fatty acyl-CoA dehydrogenase activity"/>
    <property type="evidence" value="ECO:0007669"/>
    <property type="project" value="UniProtKB-EC"/>
</dbReference>
<dbReference type="InterPro" id="IPR046373">
    <property type="entry name" value="Acyl-CoA_Oxase/DH_mid-dom_sf"/>
</dbReference>
<dbReference type="InterPro" id="IPR009075">
    <property type="entry name" value="AcylCo_DH/oxidase_C"/>
</dbReference>
<dbReference type="GO" id="GO:0006111">
    <property type="term" value="P:regulation of gluconeogenesis"/>
    <property type="evidence" value="ECO:0007669"/>
    <property type="project" value="Ensembl"/>
</dbReference>
<dbReference type="Ensembl" id="ENSGEVT00005006186.1">
    <property type="protein sequence ID" value="ENSGEVP00005005913.1"/>
    <property type="gene ID" value="ENSGEVG00005004108.1"/>
</dbReference>
<dbReference type="InterPro" id="IPR006089">
    <property type="entry name" value="Acyl-CoA_DH_CS"/>
</dbReference>
<evidence type="ECO:0000256" key="14">
    <source>
        <dbReference type="ARBA" id="ARBA00048877"/>
    </source>
</evidence>
<evidence type="ECO:0000256" key="16">
    <source>
        <dbReference type="ARBA" id="ARBA00049192"/>
    </source>
</evidence>
<evidence type="ECO:0000313" key="19">
    <source>
        <dbReference type="Ensembl" id="ENSGEVP00005005913.1"/>
    </source>
</evidence>
<dbReference type="GO" id="GO:0031966">
    <property type="term" value="C:mitochondrial membrane"/>
    <property type="evidence" value="ECO:0007669"/>
    <property type="project" value="Ensembl"/>
</dbReference>